<dbReference type="Proteomes" id="UP000004728">
    <property type="component" value="Unassembled WGS sequence"/>
</dbReference>
<dbReference type="STRING" id="983920.Y88_3182"/>
<keyword evidence="5" id="KW-0804">Transcription</keyword>
<dbReference type="EMBL" id="AEWJ01000052">
    <property type="protein sequence ID" value="EGD57855.1"/>
    <property type="molecule type" value="Genomic_DNA"/>
</dbReference>
<proteinExistence type="predicted"/>
<evidence type="ECO:0000256" key="6">
    <source>
        <dbReference type="PROSITE-ProRule" id="PRU00169"/>
    </source>
</evidence>
<dbReference type="PRINTS" id="PR00038">
    <property type="entry name" value="HTHLUXR"/>
</dbReference>
<sequence>MTALPTGTAEETVIVIDDDEMMRDSIDGLLRSVGIATRVFPSAVAALAEVWPTGPSCMVVDIRMPHLGGLELQERLNETGKTVPVIFITGHGDIPMTVKAMKAGAVDFLTKPFREQDLLEAVHIALDRARRLHAQQHDLQRTRDKLSLLTPREKEVMSGVARGLLNKQIAGELGLSEITVKLHRSSLMKKLGIRGVAELVRMIDSYTDS</sequence>
<dbReference type="PROSITE" id="PS50110">
    <property type="entry name" value="RESPONSE_REGULATORY"/>
    <property type="match status" value="1"/>
</dbReference>
<organism evidence="9 10">
    <name type="scientific">Novosphingobium nitrogenifigens DSM 19370</name>
    <dbReference type="NCBI Taxonomy" id="983920"/>
    <lineage>
        <taxon>Bacteria</taxon>
        <taxon>Pseudomonadati</taxon>
        <taxon>Pseudomonadota</taxon>
        <taxon>Alphaproteobacteria</taxon>
        <taxon>Sphingomonadales</taxon>
        <taxon>Sphingomonadaceae</taxon>
        <taxon>Novosphingobium</taxon>
    </lineage>
</organism>
<feature type="modified residue" description="4-aspartylphosphate" evidence="6">
    <location>
        <position position="61"/>
    </location>
</feature>
<dbReference type="Gene3D" id="1.10.10.10">
    <property type="entry name" value="Winged helix-like DNA-binding domain superfamily/Winged helix DNA-binding domain"/>
    <property type="match status" value="1"/>
</dbReference>
<evidence type="ECO:0000259" key="8">
    <source>
        <dbReference type="PROSITE" id="PS50110"/>
    </source>
</evidence>
<dbReference type="HOGENOM" id="CLU_000445_90_4_5"/>
<dbReference type="InterPro" id="IPR036388">
    <property type="entry name" value="WH-like_DNA-bd_sf"/>
</dbReference>
<feature type="domain" description="Response regulatory" evidence="8">
    <location>
        <begin position="12"/>
        <end position="126"/>
    </location>
</feature>
<evidence type="ECO:0000256" key="2">
    <source>
        <dbReference type="ARBA" id="ARBA00023012"/>
    </source>
</evidence>
<dbReference type="FunFam" id="3.40.50.2300:FF:000018">
    <property type="entry name" value="DNA-binding transcriptional regulator NtrC"/>
    <property type="match status" value="1"/>
</dbReference>
<dbReference type="CDD" id="cd06170">
    <property type="entry name" value="LuxR_C_like"/>
    <property type="match status" value="1"/>
</dbReference>
<dbReference type="Pfam" id="PF00072">
    <property type="entry name" value="Response_reg"/>
    <property type="match status" value="1"/>
</dbReference>
<keyword evidence="1 6" id="KW-0597">Phosphoprotein</keyword>
<evidence type="ECO:0000313" key="9">
    <source>
        <dbReference type="EMBL" id="EGD57855.1"/>
    </source>
</evidence>
<evidence type="ECO:0000256" key="3">
    <source>
        <dbReference type="ARBA" id="ARBA00023015"/>
    </source>
</evidence>
<feature type="domain" description="HTH luxR-type" evidence="7">
    <location>
        <begin position="142"/>
        <end position="207"/>
    </location>
</feature>
<dbReference type="SUPFAM" id="SSF52172">
    <property type="entry name" value="CheY-like"/>
    <property type="match status" value="1"/>
</dbReference>
<dbReference type="SMART" id="SM00421">
    <property type="entry name" value="HTH_LUXR"/>
    <property type="match status" value="1"/>
</dbReference>
<dbReference type="GO" id="GO:0003677">
    <property type="term" value="F:DNA binding"/>
    <property type="evidence" value="ECO:0007669"/>
    <property type="project" value="UniProtKB-KW"/>
</dbReference>
<name>F1ZC09_9SPHN</name>
<reference evidence="9 10" key="1">
    <citation type="journal article" date="2012" name="J. Bacteriol.">
        <title>Draft Genome Sequence of Novosphingobium nitrogenifigens Y88T.</title>
        <authorList>
            <person name="Strabala T.J."/>
            <person name="Macdonald L."/>
            <person name="Liu V."/>
            <person name="Smit A.M."/>
        </authorList>
    </citation>
    <scope>NUCLEOTIDE SEQUENCE [LARGE SCALE GENOMIC DNA]</scope>
    <source>
        <strain evidence="9 10">DSM 19370</strain>
    </source>
</reference>
<evidence type="ECO:0000256" key="5">
    <source>
        <dbReference type="ARBA" id="ARBA00023163"/>
    </source>
</evidence>
<dbReference type="AlphaFoldDB" id="F1ZC09"/>
<keyword evidence="3" id="KW-0805">Transcription regulation</keyword>
<dbReference type="GO" id="GO:0000160">
    <property type="term" value="P:phosphorelay signal transduction system"/>
    <property type="evidence" value="ECO:0007669"/>
    <property type="project" value="UniProtKB-KW"/>
</dbReference>
<accession>F1ZC09</accession>
<dbReference type="GO" id="GO:0006355">
    <property type="term" value="P:regulation of DNA-templated transcription"/>
    <property type="evidence" value="ECO:0007669"/>
    <property type="project" value="InterPro"/>
</dbReference>
<dbReference type="RefSeq" id="WP_008070770.1">
    <property type="nucleotide sequence ID" value="NZ_AQWK01000007.1"/>
</dbReference>
<dbReference type="OrthoDB" id="9782655at2"/>
<dbReference type="PROSITE" id="PS00622">
    <property type="entry name" value="HTH_LUXR_1"/>
    <property type="match status" value="1"/>
</dbReference>
<dbReference type="PANTHER" id="PTHR44688:SF16">
    <property type="entry name" value="DNA-BINDING TRANSCRIPTIONAL ACTIVATOR DEVR_DOSR"/>
    <property type="match status" value="1"/>
</dbReference>
<dbReference type="InterPro" id="IPR000792">
    <property type="entry name" value="Tscrpt_reg_LuxR_C"/>
</dbReference>
<dbReference type="InterPro" id="IPR001789">
    <property type="entry name" value="Sig_transdc_resp-reg_receiver"/>
</dbReference>
<evidence type="ECO:0000256" key="1">
    <source>
        <dbReference type="ARBA" id="ARBA00022553"/>
    </source>
</evidence>
<evidence type="ECO:0000256" key="4">
    <source>
        <dbReference type="ARBA" id="ARBA00023125"/>
    </source>
</evidence>
<comment type="caution">
    <text evidence="9">The sequence shown here is derived from an EMBL/GenBank/DDBJ whole genome shotgun (WGS) entry which is preliminary data.</text>
</comment>
<dbReference type="eggNOG" id="COG4566">
    <property type="taxonomic scope" value="Bacteria"/>
</dbReference>
<evidence type="ECO:0000313" key="10">
    <source>
        <dbReference type="Proteomes" id="UP000004728"/>
    </source>
</evidence>
<protein>
    <submittedName>
        <fullName evidence="9">Response regulator receiver domain protein</fullName>
    </submittedName>
</protein>
<keyword evidence="10" id="KW-1185">Reference proteome</keyword>
<keyword evidence="2" id="KW-0902">Two-component regulatory system</keyword>
<dbReference type="InterPro" id="IPR011006">
    <property type="entry name" value="CheY-like_superfamily"/>
</dbReference>
<evidence type="ECO:0000259" key="7">
    <source>
        <dbReference type="PROSITE" id="PS50043"/>
    </source>
</evidence>
<gene>
    <name evidence="9" type="ORF">Y88_3182</name>
</gene>
<dbReference type="CDD" id="cd17537">
    <property type="entry name" value="REC_FixJ"/>
    <property type="match status" value="1"/>
</dbReference>
<dbReference type="Pfam" id="PF00196">
    <property type="entry name" value="GerE"/>
    <property type="match status" value="1"/>
</dbReference>
<dbReference type="Gene3D" id="3.40.50.2300">
    <property type="match status" value="1"/>
</dbReference>
<dbReference type="PROSITE" id="PS50043">
    <property type="entry name" value="HTH_LUXR_2"/>
    <property type="match status" value="1"/>
</dbReference>
<dbReference type="PANTHER" id="PTHR44688">
    <property type="entry name" value="DNA-BINDING TRANSCRIPTIONAL ACTIVATOR DEVR_DOSR"/>
    <property type="match status" value="1"/>
</dbReference>
<dbReference type="InParanoid" id="F1ZC09"/>
<dbReference type="SMART" id="SM00448">
    <property type="entry name" value="REC"/>
    <property type="match status" value="1"/>
</dbReference>
<keyword evidence="4" id="KW-0238">DNA-binding</keyword>